<dbReference type="PANTHER" id="PTHR33337:SF40">
    <property type="entry name" value="CENP-V_GFA DOMAIN-CONTAINING PROTEIN-RELATED"/>
    <property type="match status" value="1"/>
</dbReference>
<keyword evidence="4" id="KW-0456">Lyase</keyword>
<gene>
    <name evidence="6" type="ORF">GRI39_08080</name>
</gene>
<evidence type="ECO:0000256" key="2">
    <source>
        <dbReference type="ARBA" id="ARBA00022723"/>
    </source>
</evidence>
<dbReference type="Gene3D" id="3.90.1590.10">
    <property type="entry name" value="glutathione-dependent formaldehyde- activating enzyme (gfa)"/>
    <property type="match status" value="1"/>
</dbReference>
<evidence type="ECO:0000313" key="6">
    <source>
        <dbReference type="EMBL" id="MXP25998.1"/>
    </source>
</evidence>
<dbReference type="GO" id="GO:0016846">
    <property type="term" value="F:carbon-sulfur lyase activity"/>
    <property type="evidence" value="ECO:0007669"/>
    <property type="project" value="InterPro"/>
</dbReference>
<evidence type="ECO:0000256" key="1">
    <source>
        <dbReference type="ARBA" id="ARBA00005495"/>
    </source>
</evidence>
<evidence type="ECO:0000256" key="3">
    <source>
        <dbReference type="ARBA" id="ARBA00022833"/>
    </source>
</evidence>
<organism evidence="6 7">
    <name type="scientific">Altericroceibacterium indicum</name>
    <dbReference type="NCBI Taxonomy" id="374177"/>
    <lineage>
        <taxon>Bacteria</taxon>
        <taxon>Pseudomonadati</taxon>
        <taxon>Pseudomonadota</taxon>
        <taxon>Alphaproteobacteria</taxon>
        <taxon>Sphingomonadales</taxon>
        <taxon>Erythrobacteraceae</taxon>
        <taxon>Altericroceibacterium</taxon>
    </lineage>
</organism>
<evidence type="ECO:0000313" key="7">
    <source>
        <dbReference type="Proteomes" id="UP000460561"/>
    </source>
</evidence>
<dbReference type="InterPro" id="IPR006913">
    <property type="entry name" value="CENP-V/GFA"/>
</dbReference>
<dbReference type="InterPro" id="IPR011057">
    <property type="entry name" value="Mss4-like_sf"/>
</dbReference>
<dbReference type="EMBL" id="WTYQ01000002">
    <property type="protein sequence ID" value="MXP25998.1"/>
    <property type="molecule type" value="Genomic_DNA"/>
</dbReference>
<keyword evidence="2" id="KW-0479">Metal-binding</keyword>
<keyword evidence="3" id="KW-0862">Zinc</keyword>
<accession>A0A845AFS5</accession>
<comment type="caution">
    <text evidence="6">The sequence shown here is derived from an EMBL/GenBank/DDBJ whole genome shotgun (WGS) entry which is preliminary data.</text>
</comment>
<protein>
    <submittedName>
        <fullName evidence="6">GFA family protein</fullName>
    </submittedName>
</protein>
<reference evidence="6 7" key="1">
    <citation type="submission" date="2019-12" db="EMBL/GenBank/DDBJ databases">
        <title>Genomic-based taxomic classification of the family Erythrobacteraceae.</title>
        <authorList>
            <person name="Xu L."/>
        </authorList>
    </citation>
    <scope>NUCLEOTIDE SEQUENCE [LARGE SCALE GENOMIC DNA]</scope>
    <source>
        <strain evidence="6 7">DSM 18604</strain>
    </source>
</reference>
<keyword evidence="7" id="KW-1185">Reference proteome</keyword>
<dbReference type="Proteomes" id="UP000460561">
    <property type="component" value="Unassembled WGS sequence"/>
</dbReference>
<dbReference type="PANTHER" id="PTHR33337">
    <property type="entry name" value="GFA DOMAIN-CONTAINING PROTEIN"/>
    <property type="match status" value="1"/>
</dbReference>
<dbReference type="OrthoDB" id="7186766at2"/>
<dbReference type="SUPFAM" id="SSF51316">
    <property type="entry name" value="Mss4-like"/>
    <property type="match status" value="1"/>
</dbReference>
<feature type="domain" description="CENP-V/GFA" evidence="5">
    <location>
        <begin position="11"/>
        <end position="123"/>
    </location>
</feature>
<dbReference type="AlphaFoldDB" id="A0A845AFS5"/>
<dbReference type="PROSITE" id="PS51891">
    <property type="entry name" value="CENP_V_GFA"/>
    <property type="match status" value="1"/>
</dbReference>
<dbReference type="GO" id="GO:0046872">
    <property type="term" value="F:metal ion binding"/>
    <property type="evidence" value="ECO:0007669"/>
    <property type="project" value="UniProtKB-KW"/>
</dbReference>
<evidence type="ECO:0000259" key="5">
    <source>
        <dbReference type="PROSITE" id="PS51891"/>
    </source>
</evidence>
<dbReference type="RefSeq" id="WP_160739150.1">
    <property type="nucleotide sequence ID" value="NZ_WTYQ01000002.1"/>
</dbReference>
<sequence length="144" mass="15845">MPEDSATHVLLLGQCLCGAVSITLEQPDPAISVCHCQMCLRWNGGAFAGIKGIGHRIDGEDSVQTYRSSDWAERASCSTCGSSLWYHYLPSDHYSFSAGLFILPEQMAISEQIFVDEKPHWYDFAQQSVMKTGPEVLKEAGIEG</sequence>
<dbReference type="Pfam" id="PF04828">
    <property type="entry name" value="GFA"/>
    <property type="match status" value="1"/>
</dbReference>
<name>A0A845AFS5_9SPHN</name>
<proteinExistence type="inferred from homology"/>
<evidence type="ECO:0000256" key="4">
    <source>
        <dbReference type="ARBA" id="ARBA00023239"/>
    </source>
</evidence>
<comment type="similarity">
    <text evidence="1">Belongs to the Gfa family.</text>
</comment>